<feature type="domain" description="Isochorismatase-like" evidence="3">
    <location>
        <begin position="9"/>
        <end position="133"/>
    </location>
</feature>
<reference evidence="4 5" key="1">
    <citation type="submission" date="2013-12" db="EMBL/GenBank/DDBJ databases">
        <title>NBRP : Genome information of microbial organism related human and environment.</title>
        <authorList>
            <person name="Hattori M."/>
            <person name="Oshima K."/>
            <person name="Inaba H."/>
            <person name="Suda W."/>
            <person name="Sakamoto M."/>
            <person name="Iino T."/>
            <person name="Kitahara M."/>
            <person name="Oshida Y."/>
            <person name="Iida T."/>
            <person name="Kudo T."/>
            <person name="Itoh T."/>
            <person name="Ahmed I."/>
            <person name="Ohkuma M."/>
        </authorList>
    </citation>
    <scope>NUCLEOTIDE SEQUENCE [LARGE SCALE GENOMIC DNA]</scope>
    <source>
        <strain evidence="4 5">JCM 21738</strain>
    </source>
</reference>
<dbReference type="PANTHER" id="PTHR43540">
    <property type="entry name" value="PEROXYUREIDOACRYLATE/UREIDOACRYLATE AMIDOHYDROLASE-RELATED"/>
    <property type="match status" value="1"/>
</dbReference>
<keyword evidence="5" id="KW-1185">Reference proteome</keyword>
<evidence type="ECO:0000313" key="4">
    <source>
        <dbReference type="EMBL" id="GAE44142.1"/>
    </source>
</evidence>
<evidence type="ECO:0000259" key="3">
    <source>
        <dbReference type="Pfam" id="PF00857"/>
    </source>
</evidence>
<dbReference type="Gene3D" id="3.40.50.850">
    <property type="entry name" value="Isochorismatase-like"/>
    <property type="match status" value="1"/>
</dbReference>
<comment type="similarity">
    <text evidence="1">Belongs to the isochorismatase family.</text>
</comment>
<dbReference type="InterPro" id="IPR036380">
    <property type="entry name" value="Isochorismatase-like_sf"/>
</dbReference>
<proteinExistence type="inferred from homology"/>
<protein>
    <submittedName>
        <fullName evidence="4">Isochorismatase</fullName>
    </submittedName>
</protein>
<name>W4RJ20_9BACI</name>
<keyword evidence="2" id="KW-0378">Hydrolase</keyword>
<comment type="caution">
    <text evidence="4">The sequence shown here is derived from an EMBL/GenBank/DDBJ whole genome shotgun (WGS) entry which is preliminary data.</text>
</comment>
<evidence type="ECO:0000256" key="1">
    <source>
        <dbReference type="ARBA" id="ARBA00006336"/>
    </source>
</evidence>
<dbReference type="EMBL" id="BAUW01000006">
    <property type="protein sequence ID" value="GAE44142.1"/>
    <property type="molecule type" value="Genomic_DNA"/>
</dbReference>
<gene>
    <name evidence="4" type="ORF">JCM21738_826</name>
</gene>
<dbReference type="GO" id="GO:0016787">
    <property type="term" value="F:hydrolase activity"/>
    <property type="evidence" value="ECO:0007669"/>
    <property type="project" value="UniProtKB-KW"/>
</dbReference>
<sequence length="159" mass="18244">MKLTKNDPLIVIDVQKAFFNPAWGNRNNLNAEENIDKLIRHWREMGRPIIFVRHISENKSSFFFSEKKEDIGFMNFIQPLKEDIVITKSVNSAFIGTDLHQILVDMNSEHIVITGLTTNHCVETTTRMAGNYGLIQSSLPMRQQHLTGKGLMEKSTKQN</sequence>
<evidence type="ECO:0000313" key="5">
    <source>
        <dbReference type="Proteomes" id="UP000018949"/>
    </source>
</evidence>
<accession>W4RJ20</accession>
<dbReference type="SUPFAM" id="SSF52499">
    <property type="entry name" value="Isochorismatase-like hydrolases"/>
    <property type="match status" value="1"/>
</dbReference>
<dbReference type="PANTHER" id="PTHR43540:SF1">
    <property type="entry name" value="ISOCHORISMATASE HYDROLASE"/>
    <property type="match status" value="1"/>
</dbReference>
<organism evidence="4 5">
    <name type="scientific">Mesobacillus boroniphilus JCM 21738</name>
    <dbReference type="NCBI Taxonomy" id="1294265"/>
    <lineage>
        <taxon>Bacteria</taxon>
        <taxon>Bacillati</taxon>
        <taxon>Bacillota</taxon>
        <taxon>Bacilli</taxon>
        <taxon>Bacillales</taxon>
        <taxon>Bacillaceae</taxon>
        <taxon>Mesobacillus</taxon>
    </lineage>
</organism>
<dbReference type="AlphaFoldDB" id="W4RJ20"/>
<dbReference type="eggNOG" id="COG1335">
    <property type="taxonomic scope" value="Bacteria"/>
</dbReference>
<dbReference type="InterPro" id="IPR050272">
    <property type="entry name" value="Isochorismatase-like_hydrls"/>
</dbReference>
<dbReference type="Pfam" id="PF00857">
    <property type="entry name" value="Isochorismatase"/>
    <property type="match status" value="1"/>
</dbReference>
<dbReference type="Proteomes" id="UP000018949">
    <property type="component" value="Unassembled WGS sequence"/>
</dbReference>
<evidence type="ECO:0000256" key="2">
    <source>
        <dbReference type="ARBA" id="ARBA00022801"/>
    </source>
</evidence>
<dbReference type="InterPro" id="IPR000868">
    <property type="entry name" value="Isochorismatase-like_dom"/>
</dbReference>